<dbReference type="InterPro" id="IPR036396">
    <property type="entry name" value="Cyt_P450_sf"/>
</dbReference>
<keyword evidence="2" id="KW-0479">Metal-binding</keyword>
<protein>
    <submittedName>
        <fullName evidence="6">Cytochrome P450</fullName>
    </submittedName>
</protein>
<evidence type="ECO:0000256" key="3">
    <source>
        <dbReference type="ARBA" id="ARBA00023002"/>
    </source>
</evidence>
<keyword evidence="7" id="KW-1185">Reference proteome</keyword>
<proteinExistence type="inferred from homology"/>
<accession>A0ABR4JN51</accession>
<sequence length="545" mass="61368">MHYIVSDNWPSILASLGLFTAAASVSVVFYVLFFYIDFPKIQGIPEIPGGELLAGHLYQLGADHATTAQRWSAQYGWPVFQLRMGYRRAVILNSFVSAREWLVKNQSATIDRPWFYTFHGLVSKTSAATIGTSPWDERTKKQRRVVGSFTTGPSIQKMRSMLDMETGAVISGLYYDRGNGTNEVMPHIYLKRLALNMMTMFCYGSRFTSVRDPLLLQILQDAQTVASFRSTNSNPQDFIPHLRYLGKRDRTTTALEVRARRDTWLAKMLEDVHNGINKLRPADKKSVAEMLLENDDDGLTQRDVKTILGGLMSGGFETIFSTAIITVGMLSSAAGQEIQRKAYDDIMSVYGSPEEAFAHCLIEEKCTYLMGLVKEALRFYPPLKLLPARQVYKDFEYHGAAIPKGLLMYINVQAANFDKTTYGPDADEFKPERWVDSNIRVPPPYHFAFGAGARQCTAVNLSNRVLYAMFTRLIVSFNIKSSEDLPCNTHYIDYKENPAASNALPSAFKIRLTARDDSALRLCLKQSQDELMDVMTGTNAELLVR</sequence>
<dbReference type="EMBL" id="JBFXLU010000120">
    <property type="protein sequence ID" value="KAL2840507.1"/>
    <property type="molecule type" value="Genomic_DNA"/>
</dbReference>
<keyword evidence="5" id="KW-1133">Transmembrane helix</keyword>
<organism evidence="6 7">
    <name type="scientific">Aspergillus pseudoustus</name>
    <dbReference type="NCBI Taxonomy" id="1810923"/>
    <lineage>
        <taxon>Eukaryota</taxon>
        <taxon>Fungi</taxon>
        <taxon>Dikarya</taxon>
        <taxon>Ascomycota</taxon>
        <taxon>Pezizomycotina</taxon>
        <taxon>Eurotiomycetes</taxon>
        <taxon>Eurotiomycetidae</taxon>
        <taxon>Eurotiales</taxon>
        <taxon>Aspergillaceae</taxon>
        <taxon>Aspergillus</taxon>
        <taxon>Aspergillus subgen. Nidulantes</taxon>
    </lineage>
</organism>
<reference evidence="6 7" key="1">
    <citation type="submission" date="2024-07" db="EMBL/GenBank/DDBJ databases">
        <title>Section-level genome sequencing and comparative genomics of Aspergillus sections Usti and Cavernicolus.</title>
        <authorList>
            <consortium name="Lawrence Berkeley National Laboratory"/>
            <person name="Nybo J.L."/>
            <person name="Vesth T.C."/>
            <person name="Theobald S."/>
            <person name="Frisvad J.C."/>
            <person name="Larsen T.O."/>
            <person name="Kjaerboelling I."/>
            <person name="Rothschild-Mancinelli K."/>
            <person name="Lyhne E.K."/>
            <person name="Kogle M.E."/>
            <person name="Barry K."/>
            <person name="Clum A."/>
            <person name="Na H."/>
            <person name="Ledsgaard L."/>
            <person name="Lin J."/>
            <person name="Lipzen A."/>
            <person name="Kuo A."/>
            <person name="Riley R."/>
            <person name="Mondo S."/>
            <person name="Labutti K."/>
            <person name="Haridas S."/>
            <person name="Pangalinan J."/>
            <person name="Salamov A.A."/>
            <person name="Simmons B.A."/>
            <person name="Magnuson J.K."/>
            <person name="Chen J."/>
            <person name="Drula E."/>
            <person name="Henrissat B."/>
            <person name="Wiebenga A."/>
            <person name="Lubbers R.J."/>
            <person name="Gomes A.C."/>
            <person name="Makela M.R."/>
            <person name="Stajich J."/>
            <person name="Grigoriev I.V."/>
            <person name="Mortensen U.H."/>
            <person name="De Vries R.P."/>
            <person name="Baker S.E."/>
            <person name="Andersen M.R."/>
        </authorList>
    </citation>
    <scope>NUCLEOTIDE SEQUENCE [LARGE SCALE GENOMIC DNA]</scope>
    <source>
        <strain evidence="6 7">CBS 123904</strain>
    </source>
</reference>
<keyword evidence="5" id="KW-0472">Membrane</keyword>
<gene>
    <name evidence="6" type="ORF">BJY01DRAFT_249969</name>
</gene>
<comment type="caution">
    <text evidence="6">The sequence shown here is derived from an EMBL/GenBank/DDBJ whole genome shotgun (WGS) entry which is preliminary data.</text>
</comment>
<dbReference type="PANTHER" id="PTHR46300">
    <property type="entry name" value="P450, PUTATIVE (EUROFUNG)-RELATED-RELATED"/>
    <property type="match status" value="1"/>
</dbReference>
<dbReference type="PRINTS" id="PR00463">
    <property type="entry name" value="EP450I"/>
</dbReference>
<dbReference type="PANTHER" id="PTHR46300:SF9">
    <property type="entry name" value="P450, PUTATIVE-RELATED"/>
    <property type="match status" value="1"/>
</dbReference>
<name>A0ABR4JN51_9EURO</name>
<feature type="transmembrane region" description="Helical" evidence="5">
    <location>
        <begin position="12"/>
        <end position="36"/>
    </location>
</feature>
<keyword evidence="5" id="KW-0812">Transmembrane</keyword>
<evidence type="ECO:0000313" key="6">
    <source>
        <dbReference type="EMBL" id="KAL2840507.1"/>
    </source>
</evidence>
<dbReference type="SUPFAM" id="SSF48264">
    <property type="entry name" value="Cytochrome P450"/>
    <property type="match status" value="1"/>
</dbReference>
<dbReference type="InterPro" id="IPR002401">
    <property type="entry name" value="Cyt_P450_E_grp-I"/>
</dbReference>
<dbReference type="Pfam" id="PF00067">
    <property type="entry name" value="p450"/>
    <property type="match status" value="1"/>
</dbReference>
<evidence type="ECO:0000313" key="7">
    <source>
        <dbReference type="Proteomes" id="UP001610446"/>
    </source>
</evidence>
<evidence type="ECO:0000256" key="2">
    <source>
        <dbReference type="ARBA" id="ARBA00022723"/>
    </source>
</evidence>
<evidence type="ECO:0000256" key="1">
    <source>
        <dbReference type="ARBA" id="ARBA00010617"/>
    </source>
</evidence>
<keyword evidence="3" id="KW-0560">Oxidoreductase</keyword>
<keyword evidence="4" id="KW-0408">Iron</keyword>
<dbReference type="InterPro" id="IPR001128">
    <property type="entry name" value="Cyt_P450"/>
</dbReference>
<evidence type="ECO:0000256" key="5">
    <source>
        <dbReference type="SAM" id="Phobius"/>
    </source>
</evidence>
<dbReference type="Proteomes" id="UP001610446">
    <property type="component" value="Unassembled WGS sequence"/>
</dbReference>
<evidence type="ECO:0000256" key="4">
    <source>
        <dbReference type="ARBA" id="ARBA00023004"/>
    </source>
</evidence>
<dbReference type="Gene3D" id="1.10.630.10">
    <property type="entry name" value="Cytochrome P450"/>
    <property type="match status" value="1"/>
</dbReference>
<comment type="similarity">
    <text evidence="1">Belongs to the cytochrome P450 family.</text>
</comment>
<dbReference type="InterPro" id="IPR050364">
    <property type="entry name" value="Cytochrome_P450_fung"/>
</dbReference>